<dbReference type="Pfam" id="PF00175">
    <property type="entry name" value="NAD_binding_1"/>
    <property type="match status" value="1"/>
</dbReference>
<dbReference type="InterPro" id="IPR001834">
    <property type="entry name" value="CBR-like"/>
</dbReference>
<dbReference type="GeneID" id="39986199"/>
<feature type="domain" description="FAD-binding FR-type" evidence="7">
    <location>
        <begin position="44"/>
        <end position="148"/>
    </location>
</feature>
<evidence type="ECO:0000256" key="1">
    <source>
        <dbReference type="ARBA" id="ARBA00001974"/>
    </source>
</evidence>
<dbReference type="Proteomes" id="UP000192257">
    <property type="component" value="Unassembled WGS sequence"/>
</dbReference>
<dbReference type="PRINTS" id="PR00406">
    <property type="entry name" value="CYTB5RDTASE"/>
</dbReference>
<dbReference type="Gene3D" id="3.40.50.80">
    <property type="entry name" value="Nucleotide-binding domain of ferredoxin-NADP reductase (FNR) module"/>
    <property type="match status" value="1"/>
</dbReference>
<dbReference type="SUPFAM" id="SSF52343">
    <property type="entry name" value="Ferredoxin reductase-like, C-terminal NADP-linked domain"/>
    <property type="match status" value="1"/>
</dbReference>
<dbReference type="CDD" id="cd06183">
    <property type="entry name" value="cyt_b5_reduct_like"/>
    <property type="match status" value="1"/>
</dbReference>
<dbReference type="InterPro" id="IPR001433">
    <property type="entry name" value="OxRdtase_FAD/NAD-bd"/>
</dbReference>
<dbReference type="EMBL" id="NBCO01000018">
    <property type="protein sequence ID" value="ORC88049.1"/>
    <property type="molecule type" value="Genomic_DNA"/>
</dbReference>
<feature type="binding site" evidence="6">
    <location>
        <position position="114"/>
    </location>
    <ligand>
        <name>FAD</name>
        <dbReference type="ChEBI" id="CHEBI:57692"/>
    </ligand>
</feature>
<feature type="binding site" evidence="6">
    <location>
        <position position="98"/>
    </location>
    <ligand>
        <name>FAD</name>
        <dbReference type="ChEBI" id="CHEBI:57692"/>
    </ligand>
</feature>
<dbReference type="FunFam" id="3.40.50.80:FF:000009">
    <property type="entry name" value="NADH-cytochrome b5 reductase"/>
    <property type="match status" value="1"/>
</dbReference>
<dbReference type="InterPro" id="IPR017938">
    <property type="entry name" value="Riboflavin_synthase-like_b-brl"/>
</dbReference>
<proteinExistence type="predicted"/>
<dbReference type="OrthoDB" id="432685at2759"/>
<evidence type="ECO:0000313" key="9">
    <source>
        <dbReference type="Proteomes" id="UP000192257"/>
    </source>
</evidence>
<dbReference type="InterPro" id="IPR039261">
    <property type="entry name" value="FNR_nucleotide-bd"/>
</dbReference>
<dbReference type="InterPro" id="IPR008333">
    <property type="entry name" value="Cbr1-like_FAD-bd_dom"/>
</dbReference>
<organism evidence="8 9">
    <name type="scientific">Trypanosoma theileri</name>
    <dbReference type="NCBI Taxonomy" id="67003"/>
    <lineage>
        <taxon>Eukaryota</taxon>
        <taxon>Discoba</taxon>
        <taxon>Euglenozoa</taxon>
        <taxon>Kinetoplastea</taxon>
        <taxon>Metakinetoplastina</taxon>
        <taxon>Trypanosomatida</taxon>
        <taxon>Trypanosomatidae</taxon>
        <taxon>Trypanosoma</taxon>
    </lineage>
</organism>
<evidence type="ECO:0000256" key="4">
    <source>
        <dbReference type="ARBA" id="ARBA00022827"/>
    </source>
</evidence>
<keyword evidence="3 6" id="KW-0285">Flavoprotein</keyword>
<keyword evidence="4 6" id="KW-0274">FAD</keyword>
<dbReference type="EC" id="1.6.2.2" evidence="2"/>
<keyword evidence="9" id="KW-1185">Reference proteome</keyword>
<feature type="binding site" evidence="6">
    <location>
        <position position="124"/>
    </location>
    <ligand>
        <name>FAD</name>
        <dbReference type="ChEBI" id="CHEBI:57692"/>
    </ligand>
</feature>
<dbReference type="InterPro" id="IPR017927">
    <property type="entry name" value="FAD-bd_FR_type"/>
</dbReference>
<evidence type="ECO:0000256" key="3">
    <source>
        <dbReference type="ARBA" id="ARBA00022630"/>
    </source>
</evidence>
<evidence type="ECO:0000256" key="5">
    <source>
        <dbReference type="ARBA" id="ARBA00023002"/>
    </source>
</evidence>
<dbReference type="PANTHER" id="PTHR19370">
    <property type="entry name" value="NADH-CYTOCHROME B5 REDUCTASE"/>
    <property type="match status" value="1"/>
</dbReference>
<dbReference type="RefSeq" id="XP_028882115.1">
    <property type="nucleotide sequence ID" value="XM_029026419.1"/>
</dbReference>
<evidence type="ECO:0000256" key="2">
    <source>
        <dbReference type="ARBA" id="ARBA00012011"/>
    </source>
</evidence>
<keyword evidence="5" id="KW-0560">Oxidoreductase</keyword>
<dbReference type="AlphaFoldDB" id="A0A1X0NV22"/>
<comment type="caution">
    <text evidence="8">The sequence shown here is derived from an EMBL/GenBank/DDBJ whole genome shotgun (WGS) entry which is preliminary data.</text>
</comment>
<dbReference type="PANTHER" id="PTHR19370:SF171">
    <property type="entry name" value="NADH-CYTOCHROME B5 REDUCTASE 2"/>
    <property type="match status" value="1"/>
</dbReference>
<evidence type="ECO:0000313" key="8">
    <source>
        <dbReference type="EMBL" id="ORC88049.1"/>
    </source>
</evidence>
<dbReference type="SUPFAM" id="SSF63380">
    <property type="entry name" value="Riboflavin synthase domain-like"/>
    <property type="match status" value="1"/>
</dbReference>
<dbReference type="Pfam" id="PF00970">
    <property type="entry name" value="FAD_binding_6"/>
    <property type="match status" value="1"/>
</dbReference>
<dbReference type="GO" id="GO:0090524">
    <property type="term" value="F:cytochrome-b5 reductase activity, acting on NADH"/>
    <property type="evidence" value="ECO:0007669"/>
    <property type="project" value="UniProtKB-EC"/>
</dbReference>
<gene>
    <name evidence="8" type="ORF">TM35_000181060</name>
</gene>
<comment type="cofactor">
    <cofactor evidence="1 6">
        <name>FAD</name>
        <dbReference type="ChEBI" id="CHEBI:57692"/>
    </cofactor>
</comment>
<dbReference type="VEuPathDB" id="TriTrypDB:TM35_000181060"/>
<name>A0A1X0NV22_9TRYP</name>
<dbReference type="STRING" id="67003.A0A1X0NV22"/>
<protein>
    <recommendedName>
        <fullName evidence="2">cytochrome-b5 reductase</fullName>
        <ecNumber evidence="2">1.6.2.2</ecNumber>
    </recommendedName>
</protein>
<evidence type="ECO:0000259" key="7">
    <source>
        <dbReference type="PROSITE" id="PS51384"/>
    </source>
</evidence>
<dbReference type="Gene3D" id="2.40.30.10">
    <property type="entry name" value="Translation factors"/>
    <property type="match status" value="1"/>
</dbReference>
<feature type="binding site" evidence="6">
    <location>
        <position position="122"/>
    </location>
    <ligand>
        <name>FAD</name>
        <dbReference type="ChEBI" id="CHEBI:57692"/>
    </ligand>
</feature>
<sequence length="297" mass="33027">MVRFLSGFASGLFGGGFVCAVSSAWQLQPLVAECAARKSTFTPDEFRPFKLLSSRYESHDTRRLYFGLESAETPFSMPVASCIVAKVTDADGKDVLHPFTPITANNTKGHFEVIVNKRPKDKMSTHLFQMQPGEELLVKGPFEKFVYKTNMWDSVGMLAGSTGIAPMYQLLQEILANPKDKTHVSLVYANNQRRDILLANELTTLQKTYNNFNLYLTLLEVPHRWLGGIGAINEAMIRTYMPKPGQKRTKILVAGPPAMLAELAGDKVFAEGKAPEQGPLLGLLKNLGYTEDQVFKY</sequence>
<feature type="binding site" evidence="6">
    <location>
        <position position="123"/>
    </location>
    <ligand>
        <name>FAD</name>
        <dbReference type="ChEBI" id="CHEBI:57692"/>
    </ligand>
</feature>
<reference evidence="8 9" key="1">
    <citation type="submission" date="2017-03" db="EMBL/GenBank/DDBJ databases">
        <title>An alternative strategy for trypanosome survival in the mammalian bloodstream revealed through genome and transcriptome analysis of the ubiquitous bovine parasite Trypanosoma (Megatrypanum) theileri.</title>
        <authorList>
            <person name="Kelly S."/>
            <person name="Ivens A."/>
            <person name="Mott A."/>
            <person name="O'Neill E."/>
            <person name="Emms D."/>
            <person name="Macleod O."/>
            <person name="Voorheis P."/>
            <person name="Matthews J."/>
            <person name="Matthews K."/>
            <person name="Carrington M."/>
        </authorList>
    </citation>
    <scope>NUCLEOTIDE SEQUENCE [LARGE SCALE GENOMIC DNA]</scope>
    <source>
        <strain evidence="8">Edinburgh</strain>
    </source>
</reference>
<accession>A0A1X0NV22</accession>
<dbReference type="PROSITE" id="PS51384">
    <property type="entry name" value="FAD_FR"/>
    <property type="match status" value="1"/>
</dbReference>
<evidence type="ECO:0000256" key="6">
    <source>
        <dbReference type="PIRSR" id="PIRSR601834-1"/>
    </source>
</evidence>